<sequence>MTVAPNQVFSFLTASALLGNTGNTLKKKDPATAPTKTEDRVVDEPVSLASTFVSDDDCSVSSHQSSGSLPRPCRRPVKSILKPVSAYGPSGSKNPKSLRRGFMSMHELASLSLVPEDGAAPCSGGMCPAFDGSDDGAAEFQDSGFRPLSRSVSFGSPGSSSGDVVLEIRRVDSLSELANDNSDIWYQKDQLKGFVTTELTRRMRKGINSTVALCPEAGCVDEEEERVRRPTNYPRGVRR</sequence>
<feature type="region of interest" description="Disordered" evidence="1">
    <location>
        <begin position="22"/>
        <end position="41"/>
    </location>
</feature>
<feature type="compositionally biased region" description="Basic and acidic residues" evidence="1">
    <location>
        <begin position="26"/>
        <end position="41"/>
    </location>
</feature>
<proteinExistence type="predicted"/>
<reference evidence="2" key="1">
    <citation type="submission" date="2021-01" db="EMBL/GenBank/DDBJ databases">
        <authorList>
            <person name="Corre E."/>
            <person name="Pelletier E."/>
            <person name="Niang G."/>
            <person name="Scheremetjew M."/>
            <person name="Finn R."/>
            <person name="Kale V."/>
            <person name="Holt S."/>
            <person name="Cochrane G."/>
            <person name="Meng A."/>
            <person name="Brown T."/>
            <person name="Cohen L."/>
        </authorList>
    </citation>
    <scope>NUCLEOTIDE SEQUENCE</scope>
    <source>
        <strain evidence="2">Grunow 1884</strain>
    </source>
</reference>
<evidence type="ECO:0000256" key="1">
    <source>
        <dbReference type="SAM" id="MobiDB-lite"/>
    </source>
</evidence>
<evidence type="ECO:0000313" key="2">
    <source>
        <dbReference type="EMBL" id="CAD9324324.1"/>
    </source>
</evidence>
<gene>
    <name evidence="2" type="ORF">OSIN01602_LOCUS2798</name>
</gene>
<accession>A0A7S1YZS5</accession>
<protein>
    <submittedName>
        <fullName evidence="2">Uncharacterized protein</fullName>
    </submittedName>
</protein>
<organism evidence="2">
    <name type="scientific">Trieres chinensis</name>
    <name type="common">Marine centric diatom</name>
    <name type="synonym">Odontella sinensis</name>
    <dbReference type="NCBI Taxonomy" id="1514140"/>
    <lineage>
        <taxon>Eukaryota</taxon>
        <taxon>Sar</taxon>
        <taxon>Stramenopiles</taxon>
        <taxon>Ochrophyta</taxon>
        <taxon>Bacillariophyta</taxon>
        <taxon>Mediophyceae</taxon>
        <taxon>Biddulphiophycidae</taxon>
        <taxon>Eupodiscales</taxon>
        <taxon>Parodontellaceae</taxon>
        <taxon>Trieres</taxon>
    </lineage>
</organism>
<name>A0A7S1YZS5_TRICV</name>
<dbReference type="AlphaFoldDB" id="A0A7S1YZS5"/>
<dbReference type="EMBL" id="HBGO01004968">
    <property type="protein sequence ID" value="CAD9324324.1"/>
    <property type="molecule type" value="Transcribed_RNA"/>
</dbReference>